<gene>
    <name evidence="2" type="ORF">ACE1CA_07235</name>
</gene>
<keyword evidence="1" id="KW-0812">Transmembrane</keyword>
<organism evidence="2 3">
    <name type="scientific">Floridaenema evergladense BLCC-F167</name>
    <dbReference type="NCBI Taxonomy" id="3153639"/>
    <lineage>
        <taxon>Bacteria</taxon>
        <taxon>Bacillati</taxon>
        <taxon>Cyanobacteriota</taxon>
        <taxon>Cyanophyceae</taxon>
        <taxon>Oscillatoriophycideae</taxon>
        <taxon>Aerosakkonematales</taxon>
        <taxon>Aerosakkonemataceae</taxon>
        <taxon>Floridanema</taxon>
        <taxon>Floridanema evergladense</taxon>
    </lineage>
</organism>
<protein>
    <recommendedName>
        <fullName evidence="4">PhnA-like protein</fullName>
    </recommendedName>
</protein>
<keyword evidence="1" id="KW-0472">Membrane</keyword>
<proteinExistence type="predicted"/>
<dbReference type="RefSeq" id="WP_413276748.1">
    <property type="nucleotide sequence ID" value="NZ_JBHFNT010000059.1"/>
</dbReference>
<evidence type="ECO:0000313" key="3">
    <source>
        <dbReference type="Proteomes" id="UP001576780"/>
    </source>
</evidence>
<reference evidence="2 3" key="1">
    <citation type="submission" date="2024-09" db="EMBL/GenBank/DDBJ databases">
        <title>Floridaenema gen nov. (Aerosakkonemataceae, Aerosakkonematales ord. nov., Cyanobacteria) from benthic tropical and subtropical fresh waters, with the description of four new species.</title>
        <authorList>
            <person name="Moretto J.A."/>
            <person name="Berthold D.E."/>
            <person name="Lefler F.W."/>
            <person name="Huang I.-S."/>
            <person name="Laughinghouse H. IV."/>
        </authorList>
    </citation>
    <scope>NUCLEOTIDE SEQUENCE [LARGE SCALE GENOMIC DNA]</scope>
    <source>
        <strain evidence="2 3">BLCC-F167</strain>
    </source>
</reference>
<evidence type="ECO:0000313" key="2">
    <source>
        <dbReference type="EMBL" id="MFB2834311.1"/>
    </source>
</evidence>
<keyword evidence="1" id="KW-1133">Transmembrane helix</keyword>
<feature type="transmembrane region" description="Helical" evidence="1">
    <location>
        <begin position="28"/>
        <end position="54"/>
    </location>
</feature>
<feature type="transmembrane region" description="Helical" evidence="1">
    <location>
        <begin position="105"/>
        <end position="125"/>
    </location>
</feature>
<evidence type="ECO:0008006" key="4">
    <source>
        <dbReference type="Google" id="ProtNLM"/>
    </source>
</evidence>
<accession>A0ABV4WH68</accession>
<dbReference type="EMBL" id="JBHFNT010000059">
    <property type="protein sequence ID" value="MFB2834311.1"/>
    <property type="molecule type" value="Genomic_DNA"/>
</dbReference>
<name>A0ABV4WH68_9CYAN</name>
<keyword evidence="3" id="KW-1185">Reference proteome</keyword>
<feature type="transmembrane region" description="Helical" evidence="1">
    <location>
        <begin position="74"/>
        <end position="93"/>
    </location>
</feature>
<feature type="transmembrane region" description="Helical" evidence="1">
    <location>
        <begin position="174"/>
        <end position="195"/>
    </location>
</feature>
<dbReference type="Proteomes" id="UP001576780">
    <property type="component" value="Unassembled WGS sequence"/>
</dbReference>
<sequence>MAYGNRPPDVVEPVVTNRVMDYHDRVRWGPIISGLLIALATQLVLSSLGAAIGLTSLANSGAPRSNAGDVGVGVGIWSIISLLIGLFVGGWMTARASGPMNRNTALLNGAILWAATLAIGSWLIANGVAGTFGIAASNAGEVINQARTTGNVPNQVPGVSAQQTREIAGNAAKAGWSFLFGSLLGLLAAMGGAAVGTRSPRNYNANYNP</sequence>
<evidence type="ECO:0000256" key="1">
    <source>
        <dbReference type="SAM" id="Phobius"/>
    </source>
</evidence>
<comment type="caution">
    <text evidence="2">The sequence shown here is derived from an EMBL/GenBank/DDBJ whole genome shotgun (WGS) entry which is preliminary data.</text>
</comment>